<organism evidence="2 3">
    <name type="scientific">Clathrospora elynae</name>
    <dbReference type="NCBI Taxonomy" id="706981"/>
    <lineage>
        <taxon>Eukaryota</taxon>
        <taxon>Fungi</taxon>
        <taxon>Dikarya</taxon>
        <taxon>Ascomycota</taxon>
        <taxon>Pezizomycotina</taxon>
        <taxon>Dothideomycetes</taxon>
        <taxon>Pleosporomycetidae</taxon>
        <taxon>Pleosporales</taxon>
        <taxon>Diademaceae</taxon>
        <taxon>Clathrospora</taxon>
    </lineage>
</organism>
<feature type="region of interest" description="Disordered" evidence="1">
    <location>
        <begin position="296"/>
        <end position="339"/>
    </location>
</feature>
<dbReference type="AlphaFoldDB" id="A0A6A5SE43"/>
<proteinExistence type="predicted"/>
<dbReference type="Proteomes" id="UP000800038">
    <property type="component" value="Unassembled WGS sequence"/>
</dbReference>
<feature type="region of interest" description="Disordered" evidence="1">
    <location>
        <begin position="1"/>
        <end position="32"/>
    </location>
</feature>
<gene>
    <name evidence="2" type="ORF">EJ02DRAFT_353488</name>
</gene>
<accession>A0A6A5SE43</accession>
<sequence>MENRQFPRSPLAESPRPRASRQRSNSFPIGEALRCSTPEAQLVLAEGRAAVRKRRTGGRRNQSVNDESFPTFNPRDHLKFLDGLASLATPQEQETPWEARSHHSRQSSDATDGSTYTVVPHFADRDLCASPSPTGPLGNYSANLAQFVKDQLKSIPTYQPGNEPTSPLSPRSCPDLSFPSRTPPQSPKRVIQRPVEAPKVIDIPPVRPPMRSAFSAWSSTDDDTDTDEDAPPLPAFEGYTKGHMSNYTHSVLCYYETSHNDASFLFSCTPFEQTEASEPETAKAFTFPDYSALPASSFPPDEARNEHDDDDYLSSCPSHPQLSTSSVPSNTSSSSTSSYFDYKSPTLITTHMKDRIIAAVTPPSHAQRKRFTATSPWEGDALANVHHVFIESQQRVRVDGMSFDMLRDFVLPGRLTPC</sequence>
<evidence type="ECO:0000313" key="2">
    <source>
        <dbReference type="EMBL" id="KAF1938905.1"/>
    </source>
</evidence>
<reference evidence="2" key="1">
    <citation type="journal article" date="2020" name="Stud. Mycol.">
        <title>101 Dothideomycetes genomes: a test case for predicting lifestyles and emergence of pathogens.</title>
        <authorList>
            <person name="Haridas S."/>
            <person name="Albert R."/>
            <person name="Binder M."/>
            <person name="Bloem J."/>
            <person name="Labutti K."/>
            <person name="Salamov A."/>
            <person name="Andreopoulos B."/>
            <person name="Baker S."/>
            <person name="Barry K."/>
            <person name="Bills G."/>
            <person name="Bluhm B."/>
            <person name="Cannon C."/>
            <person name="Castanera R."/>
            <person name="Culley D."/>
            <person name="Daum C."/>
            <person name="Ezra D."/>
            <person name="Gonzalez J."/>
            <person name="Henrissat B."/>
            <person name="Kuo A."/>
            <person name="Liang C."/>
            <person name="Lipzen A."/>
            <person name="Lutzoni F."/>
            <person name="Magnuson J."/>
            <person name="Mondo S."/>
            <person name="Nolan M."/>
            <person name="Ohm R."/>
            <person name="Pangilinan J."/>
            <person name="Park H.-J."/>
            <person name="Ramirez L."/>
            <person name="Alfaro M."/>
            <person name="Sun H."/>
            <person name="Tritt A."/>
            <person name="Yoshinaga Y."/>
            <person name="Zwiers L.-H."/>
            <person name="Turgeon B."/>
            <person name="Goodwin S."/>
            <person name="Spatafora J."/>
            <person name="Crous P."/>
            <person name="Grigoriev I."/>
        </authorList>
    </citation>
    <scope>NUCLEOTIDE SEQUENCE</scope>
    <source>
        <strain evidence="2">CBS 161.51</strain>
    </source>
</reference>
<name>A0A6A5SE43_9PLEO</name>
<feature type="region of interest" description="Disordered" evidence="1">
    <location>
        <begin position="155"/>
        <end position="192"/>
    </location>
</feature>
<evidence type="ECO:0000313" key="3">
    <source>
        <dbReference type="Proteomes" id="UP000800038"/>
    </source>
</evidence>
<evidence type="ECO:0000256" key="1">
    <source>
        <dbReference type="SAM" id="MobiDB-lite"/>
    </source>
</evidence>
<feature type="region of interest" description="Disordered" evidence="1">
    <location>
        <begin position="216"/>
        <end position="240"/>
    </location>
</feature>
<feature type="compositionally biased region" description="Polar residues" evidence="1">
    <location>
        <begin position="107"/>
        <end position="117"/>
    </location>
</feature>
<feature type="compositionally biased region" description="Polar residues" evidence="1">
    <location>
        <begin position="155"/>
        <end position="169"/>
    </location>
</feature>
<feature type="region of interest" description="Disordered" evidence="1">
    <location>
        <begin position="52"/>
        <end position="118"/>
    </location>
</feature>
<feature type="compositionally biased region" description="Low complexity" evidence="1">
    <location>
        <begin position="323"/>
        <end position="338"/>
    </location>
</feature>
<feature type="compositionally biased region" description="Polar residues" evidence="1">
    <location>
        <begin position="59"/>
        <end position="71"/>
    </location>
</feature>
<feature type="compositionally biased region" description="Acidic residues" evidence="1">
    <location>
        <begin position="220"/>
        <end position="230"/>
    </location>
</feature>
<dbReference type="EMBL" id="ML976093">
    <property type="protein sequence ID" value="KAF1938905.1"/>
    <property type="molecule type" value="Genomic_DNA"/>
</dbReference>
<dbReference type="OrthoDB" id="3909054at2759"/>
<protein>
    <submittedName>
        <fullName evidence="2">Uncharacterized protein</fullName>
    </submittedName>
</protein>
<keyword evidence="3" id="KW-1185">Reference proteome</keyword>